<evidence type="ECO:0000313" key="1">
    <source>
        <dbReference type="EMBL" id="KRZ16748.1"/>
    </source>
</evidence>
<sequence length="40" mass="4396">MDAMMDAVRSVGRLFNEYILCYFGGGCMMSDGHICGDVDD</sequence>
<dbReference type="EMBL" id="JYDV01000502">
    <property type="protein sequence ID" value="KRZ16748.1"/>
    <property type="molecule type" value="Genomic_DNA"/>
</dbReference>
<dbReference type="AlphaFoldDB" id="A0A0V1I1R5"/>
<proteinExistence type="predicted"/>
<protein>
    <submittedName>
        <fullName evidence="1">Uncharacterized protein</fullName>
    </submittedName>
</protein>
<evidence type="ECO:0000313" key="2">
    <source>
        <dbReference type="Proteomes" id="UP000054826"/>
    </source>
</evidence>
<name>A0A0V1I1R5_TRIPS</name>
<comment type="caution">
    <text evidence="1">The sequence shown here is derived from an EMBL/GenBank/DDBJ whole genome shotgun (WGS) entry which is preliminary data.</text>
</comment>
<gene>
    <name evidence="1" type="ORF">T4C_706</name>
</gene>
<accession>A0A0V1I1R5</accession>
<dbReference type="Proteomes" id="UP000054826">
    <property type="component" value="Unassembled WGS sequence"/>
</dbReference>
<reference evidence="1 2" key="1">
    <citation type="submission" date="2015-01" db="EMBL/GenBank/DDBJ databases">
        <title>Evolution of Trichinella species and genotypes.</title>
        <authorList>
            <person name="Korhonen P.K."/>
            <person name="Edoardo P."/>
            <person name="Giuseppe L.R."/>
            <person name="Gasser R.B."/>
        </authorList>
    </citation>
    <scope>NUCLEOTIDE SEQUENCE [LARGE SCALE GENOMIC DNA]</scope>
    <source>
        <strain evidence="1">ISS176</strain>
    </source>
</reference>
<organism evidence="1 2">
    <name type="scientific">Trichinella pseudospiralis</name>
    <name type="common">Parasitic roundworm</name>
    <dbReference type="NCBI Taxonomy" id="6337"/>
    <lineage>
        <taxon>Eukaryota</taxon>
        <taxon>Metazoa</taxon>
        <taxon>Ecdysozoa</taxon>
        <taxon>Nematoda</taxon>
        <taxon>Enoplea</taxon>
        <taxon>Dorylaimia</taxon>
        <taxon>Trichinellida</taxon>
        <taxon>Trichinellidae</taxon>
        <taxon>Trichinella</taxon>
    </lineage>
</organism>